<gene>
    <name evidence="10" type="ORF">DCAF_LOCUS24301</name>
</gene>
<evidence type="ECO:0000256" key="3">
    <source>
        <dbReference type="ARBA" id="ARBA00009947"/>
    </source>
</evidence>
<comment type="similarity">
    <text evidence="3 7">Belongs to the nucleosome assembly protein (NAP) family.</text>
</comment>
<keyword evidence="4" id="KW-0963">Cytoplasm</keyword>
<name>A0AAV1SJE6_9ROSI</name>
<dbReference type="Gene3D" id="1.20.5.1500">
    <property type="match status" value="1"/>
</dbReference>
<dbReference type="EMBL" id="CAWUPB010001194">
    <property type="protein sequence ID" value="CAK7352592.1"/>
    <property type="molecule type" value="Genomic_DNA"/>
</dbReference>
<organism evidence="10 11">
    <name type="scientific">Dovyalis caffra</name>
    <dbReference type="NCBI Taxonomy" id="77055"/>
    <lineage>
        <taxon>Eukaryota</taxon>
        <taxon>Viridiplantae</taxon>
        <taxon>Streptophyta</taxon>
        <taxon>Embryophyta</taxon>
        <taxon>Tracheophyta</taxon>
        <taxon>Spermatophyta</taxon>
        <taxon>Magnoliopsida</taxon>
        <taxon>eudicotyledons</taxon>
        <taxon>Gunneridae</taxon>
        <taxon>Pentapetalae</taxon>
        <taxon>rosids</taxon>
        <taxon>fabids</taxon>
        <taxon>Malpighiales</taxon>
        <taxon>Salicaceae</taxon>
        <taxon>Flacourtieae</taxon>
        <taxon>Dovyalis</taxon>
    </lineage>
</organism>
<dbReference type="InterPro" id="IPR002164">
    <property type="entry name" value="NAP_family"/>
</dbReference>
<dbReference type="FunFam" id="1.20.5.1500:FF:000001">
    <property type="entry name" value="Nucleosome assembly protein 1-like 1"/>
    <property type="match status" value="1"/>
</dbReference>
<evidence type="ECO:0000256" key="7">
    <source>
        <dbReference type="RuleBase" id="RU003876"/>
    </source>
</evidence>
<evidence type="ECO:0000256" key="9">
    <source>
        <dbReference type="SAM" id="MobiDB-lite"/>
    </source>
</evidence>
<comment type="caution">
    <text evidence="10">The sequence shown here is derived from an EMBL/GenBank/DDBJ whole genome shotgun (WGS) entry which is preliminary data.</text>
</comment>
<accession>A0AAV1SJE6</accession>
<proteinExistence type="inferred from homology"/>
<dbReference type="InterPro" id="IPR037231">
    <property type="entry name" value="NAP-like_sf"/>
</dbReference>
<evidence type="ECO:0000256" key="2">
    <source>
        <dbReference type="ARBA" id="ARBA00004496"/>
    </source>
</evidence>
<evidence type="ECO:0000256" key="5">
    <source>
        <dbReference type="ARBA" id="ARBA00023186"/>
    </source>
</evidence>
<keyword evidence="5" id="KW-0143">Chaperone</keyword>
<evidence type="ECO:0000256" key="6">
    <source>
        <dbReference type="ARBA" id="ARBA00023242"/>
    </source>
</evidence>
<keyword evidence="8" id="KW-0175">Coiled coil</keyword>
<dbReference type="PANTHER" id="PTHR11875">
    <property type="entry name" value="TESTIS-SPECIFIC Y-ENCODED PROTEIN"/>
    <property type="match status" value="1"/>
</dbReference>
<dbReference type="Gene3D" id="3.30.1120.90">
    <property type="entry name" value="Nucleosome assembly protein"/>
    <property type="match status" value="1"/>
</dbReference>
<dbReference type="Pfam" id="PF00956">
    <property type="entry name" value="NAP"/>
    <property type="match status" value="1"/>
</dbReference>
<dbReference type="AlphaFoldDB" id="A0AAV1SJE6"/>
<keyword evidence="6" id="KW-0539">Nucleus</keyword>
<evidence type="ECO:0000313" key="10">
    <source>
        <dbReference type="EMBL" id="CAK7352592.1"/>
    </source>
</evidence>
<feature type="compositionally biased region" description="Acidic residues" evidence="9">
    <location>
        <begin position="303"/>
        <end position="341"/>
    </location>
</feature>
<dbReference type="GO" id="GO:0005737">
    <property type="term" value="C:cytoplasm"/>
    <property type="evidence" value="ECO:0007669"/>
    <property type="project" value="UniProtKB-SubCell"/>
</dbReference>
<feature type="region of interest" description="Disordered" evidence="9">
    <location>
        <begin position="296"/>
        <end position="367"/>
    </location>
</feature>
<evidence type="ECO:0000256" key="1">
    <source>
        <dbReference type="ARBA" id="ARBA00004123"/>
    </source>
</evidence>
<dbReference type="FunFam" id="3.30.1120.90:FF:000005">
    <property type="entry name" value="Nucleosome assembly protein11"/>
    <property type="match status" value="1"/>
</dbReference>
<dbReference type="GO" id="GO:0042393">
    <property type="term" value="F:histone binding"/>
    <property type="evidence" value="ECO:0007669"/>
    <property type="project" value="UniProtKB-ARBA"/>
</dbReference>
<sequence>MSNDKDNFNMADLSAALNDEDRAGLVNALKNKLQSLTGQHSELLENLSPTVRKRVEDLREIQSQHDELEAKFFEERAALEAKYQKLYQPLYTKRYDIVNGVAEVEATSQVAMDQEGEKAAEEKGVPDFWLVAMKNNEVLAEEITERDEGALKYLKDIKWCRIEDPKGFKLEFFFDTNPYFKNSVLTKTYHMIDEDEPILEKAIGTEIEWYPGKCLTQKLLKKKPKKGSKNAKPITKTEDCESFFNFFSPPQVPEDDEDIDEDTAEELQNQMEQDYDIGSTIRDKIIPHAVSWFTGEAVQGDELGQDDDDDEDDDDIDEDDDEDEEDEEDEEEDEDEDEEDEGKTKKKKSGRTQVGDGQQGERPPECKQQVLFYPVGLEGMWSNSGLPGRVAACTVDAGTEMSLLTQLSFWR</sequence>
<dbReference type="Proteomes" id="UP001314170">
    <property type="component" value="Unassembled WGS sequence"/>
</dbReference>
<protein>
    <submittedName>
        <fullName evidence="10">Uncharacterized protein</fullName>
    </submittedName>
</protein>
<evidence type="ECO:0000256" key="4">
    <source>
        <dbReference type="ARBA" id="ARBA00022490"/>
    </source>
</evidence>
<evidence type="ECO:0000313" key="11">
    <source>
        <dbReference type="Proteomes" id="UP001314170"/>
    </source>
</evidence>
<dbReference type="GO" id="GO:0005634">
    <property type="term" value="C:nucleus"/>
    <property type="evidence" value="ECO:0007669"/>
    <property type="project" value="UniProtKB-SubCell"/>
</dbReference>
<keyword evidence="11" id="KW-1185">Reference proteome</keyword>
<dbReference type="GO" id="GO:0006334">
    <property type="term" value="P:nucleosome assembly"/>
    <property type="evidence" value="ECO:0007669"/>
    <property type="project" value="InterPro"/>
</dbReference>
<dbReference type="SUPFAM" id="SSF143113">
    <property type="entry name" value="NAP-like"/>
    <property type="match status" value="1"/>
</dbReference>
<reference evidence="10 11" key="1">
    <citation type="submission" date="2024-01" db="EMBL/GenBank/DDBJ databases">
        <authorList>
            <person name="Waweru B."/>
        </authorList>
    </citation>
    <scope>NUCLEOTIDE SEQUENCE [LARGE SCALE GENOMIC DNA]</scope>
</reference>
<feature type="coiled-coil region" evidence="8">
    <location>
        <begin position="26"/>
        <end position="71"/>
    </location>
</feature>
<evidence type="ECO:0000256" key="8">
    <source>
        <dbReference type="SAM" id="Coils"/>
    </source>
</evidence>
<comment type="subcellular location">
    <subcellularLocation>
        <location evidence="2">Cytoplasm</location>
    </subcellularLocation>
    <subcellularLocation>
        <location evidence="1">Nucleus</location>
    </subcellularLocation>
</comment>
<dbReference type="GO" id="GO:0000724">
    <property type="term" value="P:double-strand break repair via homologous recombination"/>
    <property type="evidence" value="ECO:0007669"/>
    <property type="project" value="UniProtKB-ARBA"/>
</dbReference>